<dbReference type="AlphaFoldDB" id="A0A2S9YS08"/>
<dbReference type="EMBL" id="PVNL01000048">
    <property type="protein sequence ID" value="PRQ07876.1"/>
    <property type="molecule type" value="Genomic_DNA"/>
</dbReference>
<dbReference type="Proteomes" id="UP000238823">
    <property type="component" value="Unassembled WGS sequence"/>
</dbReference>
<comment type="caution">
    <text evidence="1">The sequence shown here is derived from an EMBL/GenBank/DDBJ whole genome shotgun (WGS) entry which is preliminary data.</text>
</comment>
<organism evidence="1 2">
    <name type="scientific">Enhygromyxa salina</name>
    <dbReference type="NCBI Taxonomy" id="215803"/>
    <lineage>
        <taxon>Bacteria</taxon>
        <taxon>Pseudomonadati</taxon>
        <taxon>Myxococcota</taxon>
        <taxon>Polyangia</taxon>
        <taxon>Nannocystales</taxon>
        <taxon>Nannocystaceae</taxon>
        <taxon>Enhygromyxa</taxon>
    </lineage>
</organism>
<reference evidence="1 2" key="1">
    <citation type="submission" date="2018-03" db="EMBL/GenBank/DDBJ databases">
        <title>Draft Genome Sequences of the Obligatory Marine Myxobacteria Enhygromyxa salina SWB007.</title>
        <authorList>
            <person name="Poehlein A."/>
            <person name="Moghaddam J.A."/>
            <person name="Harms H."/>
            <person name="Alanjari M."/>
            <person name="Koenig G.M."/>
            <person name="Daniel R."/>
            <person name="Schaeberle T.F."/>
        </authorList>
    </citation>
    <scope>NUCLEOTIDE SEQUENCE [LARGE SCALE GENOMIC DNA]</scope>
    <source>
        <strain evidence="1 2">SWB007</strain>
    </source>
</reference>
<sequence>MTDNRSSILRNGLVSLFHDDPRLAFDLCAQSGGPVISPKLKIRSERTDFVDPADPTKIHRTDIVFVAYTKRAGLRVAVAGLALEVLVEIDPARPLGWEVYPEGIQRRHGCLGRVVIISPDPAVRSWAHEQQQLHKDLRLGSLPPS</sequence>
<proteinExistence type="predicted"/>
<accession>A0A2S9YS08</accession>
<name>A0A2S9YS08_9BACT</name>
<gene>
    <name evidence="1" type="ORF">ENSA7_24410</name>
</gene>
<evidence type="ECO:0000313" key="2">
    <source>
        <dbReference type="Proteomes" id="UP000238823"/>
    </source>
</evidence>
<dbReference type="RefSeq" id="WP_106089464.1">
    <property type="nucleotide sequence ID" value="NZ_PVNL01000048.1"/>
</dbReference>
<evidence type="ECO:0000313" key="1">
    <source>
        <dbReference type="EMBL" id="PRQ07876.1"/>
    </source>
</evidence>
<protein>
    <submittedName>
        <fullName evidence="1">Uncharacterized protein</fullName>
    </submittedName>
</protein>